<reference evidence="2" key="1">
    <citation type="submission" date="2006-09" db="EMBL/GenBank/DDBJ databases">
        <title>Annotation of Plasmodium falciparum Dd2.</title>
        <authorList>
            <consortium name="The Broad Institute Genome Sequencing Platform"/>
            <person name="Volkman S.K."/>
            <person name="Neafsey D.E."/>
            <person name="Dash A.P."/>
            <person name="Chitnis C.E."/>
            <person name="Hartl D.L."/>
            <person name="Young S.K."/>
            <person name="Zeng Q."/>
            <person name="Koehrsen M."/>
            <person name="Alvarado L."/>
            <person name="Berlin A."/>
            <person name="Borenstein D."/>
            <person name="Chapman S.B."/>
            <person name="Chen Z."/>
            <person name="Engels R."/>
            <person name="Freedman E."/>
            <person name="Gellesch M."/>
            <person name="Goldberg J."/>
            <person name="Griggs A."/>
            <person name="Gujja S."/>
            <person name="Heilman E.R."/>
            <person name="Heiman D.I."/>
            <person name="Howarth C."/>
            <person name="Jen D."/>
            <person name="Larson L."/>
            <person name="Mehta T."/>
            <person name="Neiman D."/>
            <person name="Park D."/>
            <person name="Pearson M."/>
            <person name="Roberts A."/>
            <person name="Saif S."/>
            <person name="Shea T."/>
            <person name="Shenoy N."/>
            <person name="Sisk P."/>
            <person name="Stolte C."/>
            <person name="Sykes S."/>
            <person name="Walk T."/>
            <person name="White J."/>
            <person name="Yandava C."/>
            <person name="Haas B."/>
            <person name="Henn M.R."/>
            <person name="Nusbaum C."/>
            <person name="Birren B."/>
        </authorList>
    </citation>
    <scope>NUCLEOTIDE SEQUENCE [LARGE SCALE GENOMIC DNA]</scope>
</reference>
<name>A0A0L7MA53_PLAF4</name>
<protein>
    <submittedName>
        <fullName evidence="1">Uncharacterized protein</fullName>
    </submittedName>
</protein>
<accession>A0A0L7MA53</accession>
<dbReference type="EMBL" id="GG702990">
    <property type="protein sequence ID" value="KOB89701.1"/>
    <property type="molecule type" value="Genomic_DNA"/>
</dbReference>
<dbReference type="AlphaFoldDB" id="A0A0L7MA53"/>
<evidence type="ECO:0000313" key="2">
    <source>
        <dbReference type="Proteomes" id="UP000054282"/>
    </source>
</evidence>
<dbReference type="Proteomes" id="UP000054282">
    <property type="component" value="Unassembled WGS sequence"/>
</dbReference>
<proteinExistence type="predicted"/>
<dbReference type="KEGG" id="pfd:PFDG_05255"/>
<reference evidence="2" key="2">
    <citation type="submission" date="2006-09" db="EMBL/GenBank/DDBJ databases">
        <title>The genome sequence of Plasmodium falciparum Dd2.</title>
        <authorList>
            <consortium name="The Broad Institute Genome Sequencing Platform"/>
            <person name="Birren B."/>
            <person name="Lander E."/>
            <person name="Galagan J."/>
            <person name="Nusbaum C."/>
            <person name="Devon K."/>
            <person name="Henn M."/>
            <person name="Jaffe D."/>
            <person name="Butler J."/>
            <person name="Alvarez P."/>
            <person name="Gnerre S."/>
            <person name="Grabherr M."/>
            <person name="Kleber M."/>
            <person name="Mauceli E."/>
            <person name="Brockman W."/>
            <person name="MacCallum I.A."/>
            <person name="Rounsley S."/>
            <person name="Young S."/>
            <person name="LaButti K."/>
            <person name="Pushparaj V."/>
            <person name="DeCaprio D."/>
            <person name="Crawford M."/>
            <person name="Koehrsen M."/>
            <person name="Engels R."/>
            <person name="Montgomery P."/>
            <person name="Pearson M."/>
            <person name="Howarth C."/>
            <person name="Larson L."/>
            <person name="Luoma S."/>
            <person name="White J."/>
            <person name="Kodira C."/>
            <person name="Zeng Q."/>
            <person name="O'Leary S."/>
            <person name="Yandava C."/>
            <person name="Alvarado L."/>
            <person name="Wirth D."/>
            <person name="Volkman S."/>
            <person name="Hartl D."/>
        </authorList>
    </citation>
    <scope>NUCLEOTIDE SEQUENCE [LARGE SCALE GENOMIC DNA]</scope>
</reference>
<gene>
    <name evidence="1" type="ORF">PFDG_05255</name>
</gene>
<sequence length="66" mass="7883">MINHNNNGNNDNKKCIHMCGHKKECLLIKTIPYKMYKSFLCHGFRYSSWELSGERKYAEKKKKTMI</sequence>
<evidence type="ECO:0000313" key="1">
    <source>
        <dbReference type="EMBL" id="KOB89701.1"/>
    </source>
</evidence>
<organism evidence="1 2">
    <name type="scientific">Plasmodium falciparum (isolate Dd2)</name>
    <dbReference type="NCBI Taxonomy" id="57267"/>
    <lineage>
        <taxon>Eukaryota</taxon>
        <taxon>Sar</taxon>
        <taxon>Alveolata</taxon>
        <taxon>Apicomplexa</taxon>
        <taxon>Aconoidasida</taxon>
        <taxon>Haemosporida</taxon>
        <taxon>Plasmodiidae</taxon>
        <taxon>Plasmodium</taxon>
        <taxon>Plasmodium (Laverania)</taxon>
    </lineage>
</organism>